<feature type="region of interest" description="Disordered" evidence="1">
    <location>
        <begin position="233"/>
        <end position="255"/>
    </location>
</feature>
<dbReference type="RefSeq" id="WP_033203612.1">
    <property type="nucleotide sequence ID" value="NZ_LGUP01000271.1"/>
</dbReference>
<feature type="transmembrane region" description="Helical" evidence="2">
    <location>
        <begin position="119"/>
        <end position="138"/>
    </location>
</feature>
<sequence>MAMTRTARPARTAAGVRAPLALIGVGALAMVAVEMLNPEYDLVSETLSRYVHGTAGGLLPAALLAVGAASAVLAARLGPGTGRAGRAALVVWTLGILVAGLFPADPPGHWHRPSPSELVHGNAAFLAFAALPTAAVLLRRRMPTAHRPGLRTALKALTRASITTTTVLAVFLIDVMDGGPSLGLGSAPTLVGLAERLVIAADLAWLALALVAVGGEGKAGTAGTADMAGTAGAVGPSDAVNHPAARAEAGQDRHA</sequence>
<feature type="transmembrane region" description="Helical" evidence="2">
    <location>
        <begin position="53"/>
        <end position="75"/>
    </location>
</feature>
<keyword evidence="2" id="KW-0812">Transmembrane</keyword>
<keyword evidence="2" id="KW-1133">Transmembrane helix</keyword>
<proteinExistence type="predicted"/>
<name>A0A0L8K5R3_STRVR</name>
<accession>A0A0L8K5R3</accession>
<reference evidence="3 4" key="1">
    <citation type="submission" date="2015-06" db="EMBL/GenBank/DDBJ databases">
        <authorList>
            <person name="Hoefler B.C."/>
            <person name="Straight P.D."/>
        </authorList>
    </citation>
    <scope>NUCLEOTIDE SEQUENCE [LARGE SCALE GENOMIC DNA]</scope>
    <source>
        <strain evidence="3 4">NRRL 3427</strain>
    </source>
</reference>
<evidence type="ECO:0000256" key="1">
    <source>
        <dbReference type="SAM" id="MobiDB-lite"/>
    </source>
</evidence>
<evidence type="ECO:0000313" key="4">
    <source>
        <dbReference type="Proteomes" id="UP000037023"/>
    </source>
</evidence>
<dbReference type="InterPro" id="IPR009339">
    <property type="entry name" value="DUF998"/>
</dbReference>
<keyword evidence="2" id="KW-0472">Membrane</keyword>
<feature type="transmembrane region" description="Helical" evidence="2">
    <location>
        <begin position="87"/>
        <end position="104"/>
    </location>
</feature>
<protein>
    <recommendedName>
        <fullName evidence="5">Integral membrane protein</fullName>
    </recommendedName>
</protein>
<evidence type="ECO:0008006" key="5">
    <source>
        <dbReference type="Google" id="ProtNLM"/>
    </source>
</evidence>
<feature type="transmembrane region" description="Helical" evidence="2">
    <location>
        <begin position="12"/>
        <end position="33"/>
    </location>
</feature>
<dbReference type="Proteomes" id="UP000037023">
    <property type="component" value="Unassembled WGS sequence"/>
</dbReference>
<dbReference type="Pfam" id="PF06197">
    <property type="entry name" value="DUF998"/>
    <property type="match status" value="1"/>
</dbReference>
<dbReference type="AlphaFoldDB" id="A0A0L8K5R3"/>
<organism evidence="3 4">
    <name type="scientific">Streptomyces viridochromogenes</name>
    <dbReference type="NCBI Taxonomy" id="1938"/>
    <lineage>
        <taxon>Bacteria</taxon>
        <taxon>Bacillati</taxon>
        <taxon>Actinomycetota</taxon>
        <taxon>Actinomycetes</taxon>
        <taxon>Kitasatosporales</taxon>
        <taxon>Streptomycetaceae</taxon>
        <taxon>Streptomyces</taxon>
    </lineage>
</organism>
<dbReference type="OrthoDB" id="3297422at2"/>
<evidence type="ECO:0000313" key="3">
    <source>
        <dbReference type="EMBL" id="KOG21261.1"/>
    </source>
</evidence>
<gene>
    <name evidence="3" type="ORF">ADK34_22655</name>
</gene>
<dbReference type="PATRIC" id="fig|1938.6.peg.4882"/>
<comment type="caution">
    <text evidence="3">The sequence shown here is derived from an EMBL/GenBank/DDBJ whole genome shotgun (WGS) entry which is preliminary data.</text>
</comment>
<evidence type="ECO:0000256" key="2">
    <source>
        <dbReference type="SAM" id="Phobius"/>
    </source>
</evidence>
<dbReference type="EMBL" id="LGUP01000271">
    <property type="protein sequence ID" value="KOG21261.1"/>
    <property type="molecule type" value="Genomic_DNA"/>
</dbReference>